<dbReference type="Proteomes" id="UP000278627">
    <property type="component" value="Unassembled WGS sequence"/>
</dbReference>
<dbReference type="EMBL" id="UZAD01013658">
    <property type="protein sequence ID" value="VDN95608.1"/>
    <property type="molecule type" value="Genomic_DNA"/>
</dbReference>
<accession>A0A0N4TZM5</accession>
<reference evidence="3" key="1">
    <citation type="submission" date="2017-02" db="UniProtKB">
        <authorList>
            <consortium name="WormBaseParasite"/>
        </authorList>
    </citation>
    <scope>IDENTIFICATION</scope>
</reference>
<gene>
    <name evidence="1" type="ORF">BPAG_LOCUS14423</name>
</gene>
<keyword evidence="2" id="KW-1185">Reference proteome</keyword>
<proteinExistence type="predicted"/>
<evidence type="ECO:0000313" key="2">
    <source>
        <dbReference type="Proteomes" id="UP000278627"/>
    </source>
</evidence>
<evidence type="ECO:0000313" key="1">
    <source>
        <dbReference type="EMBL" id="VDN95608.1"/>
    </source>
</evidence>
<reference evidence="1 2" key="2">
    <citation type="submission" date="2018-11" db="EMBL/GenBank/DDBJ databases">
        <authorList>
            <consortium name="Pathogen Informatics"/>
        </authorList>
    </citation>
    <scope>NUCLEOTIDE SEQUENCE [LARGE SCALE GENOMIC DNA]</scope>
</reference>
<organism evidence="3">
    <name type="scientific">Brugia pahangi</name>
    <name type="common">Filarial nematode worm</name>
    <dbReference type="NCBI Taxonomy" id="6280"/>
    <lineage>
        <taxon>Eukaryota</taxon>
        <taxon>Metazoa</taxon>
        <taxon>Ecdysozoa</taxon>
        <taxon>Nematoda</taxon>
        <taxon>Chromadorea</taxon>
        <taxon>Rhabditida</taxon>
        <taxon>Spirurina</taxon>
        <taxon>Spiruromorpha</taxon>
        <taxon>Filarioidea</taxon>
        <taxon>Onchocercidae</taxon>
        <taxon>Brugia</taxon>
    </lineage>
</organism>
<dbReference type="WBParaSite" id="BPAG_0001449501-mRNA-1">
    <property type="protein sequence ID" value="BPAG_0001449501-mRNA-1"/>
    <property type="gene ID" value="BPAG_0001449501"/>
</dbReference>
<name>A0A0N4TZM5_BRUPA</name>
<protein>
    <submittedName>
        <fullName evidence="3">Secreted protein</fullName>
    </submittedName>
</protein>
<sequence>MARLRVLICGLFTQTPTAHVHRTEPVQIRESTSIEHKEVNDLNHQERKLLCITKKQGRYEQKSMFATNKYERIMLIQAIFCCFVASV</sequence>
<dbReference type="AlphaFoldDB" id="A0A0N4TZM5"/>
<evidence type="ECO:0000313" key="3">
    <source>
        <dbReference type="WBParaSite" id="BPAG_0001449501-mRNA-1"/>
    </source>
</evidence>